<evidence type="ECO:0000313" key="1">
    <source>
        <dbReference type="EMBL" id="VTS14103.1"/>
    </source>
</evidence>
<proteinExistence type="predicted"/>
<dbReference type="Proteomes" id="UP000304914">
    <property type="component" value="Chromosome"/>
</dbReference>
<organism evidence="1 2">
    <name type="scientific">Streptococcus pseudoporcinus</name>
    <dbReference type="NCBI Taxonomy" id="361101"/>
    <lineage>
        <taxon>Bacteria</taxon>
        <taxon>Bacillati</taxon>
        <taxon>Bacillota</taxon>
        <taxon>Bacilli</taxon>
        <taxon>Lactobacillales</taxon>
        <taxon>Streptococcaceae</taxon>
        <taxon>Streptococcus</taxon>
    </lineage>
</organism>
<name>A0A4U9XL83_9STRE</name>
<gene>
    <name evidence="1" type="ORF">NCTC5385_00311</name>
</gene>
<accession>A0A4U9XL83</accession>
<dbReference type="EMBL" id="LR594035">
    <property type="protein sequence ID" value="VTS14103.1"/>
    <property type="molecule type" value="Genomic_DNA"/>
</dbReference>
<dbReference type="RefSeq" id="WP_138067972.1">
    <property type="nucleotide sequence ID" value="NZ_LR594035.1"/>
</dbReference>
<protein>
    <submittedName>
        <fullName evidence="1">Gp35</fullName>
    </submittedName>
</protein>
<evidence type="ECO:0000313" key="2">
    <source>
        <dbReference type="Proteomes" id="UP000304914"/>
    </source>
</evidence>
<dbReference type="AlphaFoldDB" id="A0A4U9XL83"/>
<reference evidence="1 2" key="1">
    <citation type="submission" date="2019-05" db="EMBL/GenBank/DDBJ databases">
        <authorList>
            <consortium name="Pathogen Informatics"/>
        </authorList>
    </citation>
    <scope>NUCLEOTIDE SEQUENCE [LARGE SCALE GENOMIC DNA]</scope>
    <source>
        <strain evidence="1 2">NCTC5385</strain>
    </source>
</reference>
<sequence>MVDDIVPKLLDDLKKEFSSKYKINKKIPKLLETKNHANAYLYAQEVGNILAEVFDSKLSASILPEGRMFFNIAERILNETLGNNHKLVTDYAVELQTALNKEAGIGLKPKANKINQDKVDGIVNRLSSEDNFDEVKWILKDPVVNFSQSVVDDFIMTNVDFHAKAGLKPKLTRYVIGKCCEWCENLAGTYDYPVDKIIYARHENCDCVVEYHPKDGRGIQNAYTKRWR</sequence>